<evidence type="ECO:0000256" key="1">
    <source>
        <dbReference type="SAM" id="MobiDB-lite"/>
    </source>
</evidence>
<feature type="region of interest" description="Disordered" evidence="1">
    <location>
        <begin position="43"/>
        <end position="73"/>
    </location>
</feature>
<dbReference type="AlphaFoldDB" id="A0AAJ5ZA64"/>
<reference evidence="2" key="1">
    <citation type="submission" date="2023-03" db="EMBL/GenBank/DDBJ databases">
        <title>Aeromonas caviae strain AC1520.</title>
        <authorList>
            <person name="Xie T."/>
            <person name="Zhang Q."/>
            <person name="Deng J."/>
            <person name="Li X."/>
        </authorList>
    </citation>
    <scope>NUCLEOTIDE SEQUENCE</scope>
    <source>
        <strain evidence="2">AC1520</strain>
    </source>
</reference>
<dbReference type="EMBL" id="CP120942">
    <property type="protein sequence ID" value="WFF99912.1"/>
    <property type="molecule type" value="Genomic_DNA"/>
</dbReference>
<gene>
    <name evidence="2" type="ORF">P5S46_10215</name>
</gene>
<protein>
    <submittedName>
        <fullName evidence="2">Uncharacterized protein</fullName>
    </submittedName>
</protein>
<name>A0AAJ5ZA64_AERCA</name>
<proteinExistence type="predicted"/>
<feature type="compositionally biased region" description="Basic and acidic residues" evidence="1">
    <location>
        <begin position="62"/>
        <end position="73"/>
    </location>
</feature>
<sequence length="73" mass="8156">MNTEKRPTLDELLEELNGPCYTIDWESDDADVQPNLLDELLAQCDPDGPLQDVDWGPDVGLEDVRSGDVPDEK</sequence>
<dbReference type="Proteomes" id="UP001218423">
    <property type="component" value="Chromosome"/>
</dbReference>
<dbReference type="RefSeq" id="WP_277857071.1">
    <property type="nucleotide sequence ID" value="NZ_CP120942.1"/>
</dbReference>
<evidence type="ECO:0000313" key="3">
    <source>
        <dbReference type="Proteomes" id="UP001218423"/>
    </source>
</evidence>
<organism evidence="2 3">
    <name type="scientific">Aeromonas caviae</name>
    <name type="common">Aeromonas punctata</name>
    <dbReference type="NCBI Taxonomy" id="648"/>
    <lineage>
        <taxon>Bacteria</taxon>
        <taxon>Pseudomonadati</taxon>
        <taxon>Pseudomonadota</taxon>
        <taxon>Gammaproteobacteria</taxon>
        <taxon>Aeromonadales</taxon>
        <taxon>Aeromonadaceae</taxon>
        <taxon>Aeromonas</taxon>
    </lineage>
</organism>
<accession>A0AAJ5ZA64</accession>
<evidence type="ECO:0000313" key="2">
    <source>
        <dbReference type="EMBL" id="WFF99912.1"/>
    </source>
</evidence>